<dbReference type="EMBL" id="FXAK01000004">
    <property type="protein sequence ID" value="SMF44086.1"/>
    <property type="molecule type" value="Genomic_DNA"/>
</dbReference>
<accession>A0A1X7F151</accession>
<proteinExistence type="predicted"/>
<dbReference type="RefSeq" id="WP_085085273.1">
    <property type="nucleotide sequence ID" value="NZ_FXAK01000004.1"/>
</dbReference>
<dbReference type="Proteomes" id="UP000192936">
    <property type="component" value="Unassembled WGS sequence"/>
</dbReference>
<feature type="transmembrane region" description="Helical" evidence="1">
    <location>
        <begin position="227"/>
        <end position="247"/>
    </location>
</feature>
<feature type="transmembrane region" description="Helical" evidence="1">
    <location>
        <begin position="77"/>
        <end position="97"/>
    </location>
</feature>
<dbReference type="GO" id="GO:0016020">
    <property type="term" value="C:membrane"/>
    <property type="evidence" value="ECO:0007669"/>
    <property type="project" value="TreeGrafter"/>
</dbReference>
<evidence type="ECO:0000313" key="3">
    <source>
        <dbReference type="EMBL" id="SMF44086.1"/>
    </source>
</evidence>
<keyword evidence="1" id="KW-1133">Transmembrane helix</keyword>
<dbReference type="Pfam" id="PF01757">
    <property type="entry name" value="Acyl_transf_3"/>
    <property type="match status" value="1"/>
</dbReference>
<dbReference type="OrthoDB" id="505919at2"/>
<dbReference type="PANTHER" id="PTHR23028">
    <property type="entry name" value="ACETYLTRANSFERASE"/>
    <property type="match status" value="1"/>
</dbReference>
<keyword evidence="1" id="KW-0472">Membrane</keyword>
<feature type="transmembrane region" description="Helical" evidence="1">
    <location>
        <begin position="197"/>
        <end position="215"/>
    </location>
</feature>
<dbReference type="PANTHER" id="PTHR23028:SF131">
    <property type="entry name" value="BLR2367 PROTEIN"/>
    <property type="match status" value="1"/>
</dbReference>
<keyword evidence="1" id="KW-0812">Transmembrane</keyword>
<reference evidence="3 4" key="1">
    <citation type="submission" date="2017-04" db="EMBL/GenBank/DDBJ databases">
        <authorList>
            <person name="Afonso C.L."/>
            <person name="Miller P.J."/>
            <person name="Scott M.A."/>
            <person name="Spackman E."/>
            <person name="Goraichik I."/>
            <person name="Dimitrov K.M."/>
            <person name="Suarez D.L."/>
            <person name="Swayne D.E."/>
        </authorList>
    </citation>
    <scope>NUCLEOTIDE SEQUENCE [LARGE SCALE GENOMIC DNA]</scope>
    <source>
        <strain evidence="3 4">A2P</strain>
    </source>
</reference>
<feature type="transmembrane region" description="Helical" evidence="1">
    <location>
        <begin position="285"/>
        <end position="303"/>
    </location>
</feature>
<dbReference type="STRING" id="286727.SAMN02982917_2277"/>
<dbReference type="GO" id="GO:0000271">
    <property type="term" value="P:polysaccharide biosynthetic process"/>
    <property type="evidence" value="ECO:0007669"/>
    <property type="project" value="TreeGrafter"/>
</dbReference>
<dbReference type="InterPro" id="IPR002656">
    <property type="entry name" value="Acyl_transf_3_dom"/>
</dbReference>
<evidence type="ECO:0000259" key="2">
    <source>
        <dbReference type="Pfam" id="PF01757"/>
    </source>
</evidence>
<sequence length="395" mass="42299">MRFPVLDGWRGLCALCVALYHLHSIDHFHRLDFVRGSYLFVDFFFVLSGFVIVHAYSGRIGGGQEAGTFLVRRFGRVWPLHAAVLLAFVALECVKAVSGPAGGHAGTAAFTGTYAPSALVSNLALVHALGVEDQWTWNIPSWSISAEFFVYITFAILCLTVRRPGVLAVAMGMLAVAGALVVMRFSANHIDTSIDYGYFRCLYGFFTGCLVYRLYRAAAGWQPPRLAGGLAEAGALLAVVAFVSAAGGNALSLAAPLLFGLVVWVFAFEAGPVSRLLATSPFQRLGAWSYSIYMAHALMIAVLQKGATVMQGVLGRPLVVERKVEGASDRLLSFGDAWVMDLVSGGYLLAVVALSALTYRFIELPGQAMVNGMLVRSRKAAPANPPANPPMVEAA</sequence>
<dbReference type="GO" id="GO:0016747">
    <property type="term" value="F:acyltransferase activity, transferring groups other than amino-acyl groups"/>
    <property type="evidence" value="ECO:0007669"/>
    <property type="project" value="InterPro"/>
</dbReference>
<dbReference type="AlphaFoldDB" id="A0A1X7F151"/>
<feature type="transmembrane region" description="Helical" evidence="1">
    <location>
        <begin position="338"/>
        <end position="359"/>
    </location>
</feature>
<dbReference type="InterPro" id="IPR050879">
    <property type="entry name" value="Acyltransferase_3"/>
</dbReference>
<feature type="domain" description="Acyltransferase 3" evidence="2">
    <location>
        <begin position="6"/>
        <end position="305"/>
    </location>
</feature>
<feature type="transmembrane region" description="Helical" evidence="1">
    <location>
        <begin position="34"/>
        <end position="56"/>
    </location>
</feature>
<feature type="transmembrane region" description="Helical" evidence="1">
    <location>
        <begin position="139"/>
        <end position="159"/>
    </location>
</feature>
<organism evidence="3 4">
    <name type="scientific">Azospirillum oryzae</name>
    <dbReference type="NCBI Taxonomy" id="286727"/>
    <lineage>
        <taxon>Bacteria</taxon>
        <taxon>Pseudomonadati</taxon>
        <taxon>Pseudomonadota</taxon>
        <taxon>Alphaproteobacteria</taxon>
        <taxon>Rhodospirillales</taxon>
        <taxon>Azospirillaceae</taxon>
        <taxon>Azospirillum</taxon>
    </lineage>
</organism>
<protein>
    <recommendedName>
        <fullName evidence="2">Acyltransferase 3 domain-containing protein</fullName>
    </recommendedName>
</protein>
<name>A0A1X7F151_9PROT</name>
<gene>
    <name evidence="3" type="ORF">SAMN02982917_2277</name>
</gene>
<feature type="transmembrane region" description="Helical" evidence="1">
    <location>
        <begin position="166"/>
        <end position="185"/>
    </location>
</feature>
<feature type="transmembrane region" description="Helical" evidence="1">
    <location>
        <begin position="253"/>
        <end position="273"/>
    </location>
</feature>
<evidence type="ECO:0000313" key="4">
    <source>
        <dbReference type="Proteomes" id="UP000192936"/>
    </source>
</evidence>
<evidence type="ECO:0000256" key="1">
    <source>
        <dbReference type="SAM" id="Phobius"/>
    </source>
</evidence>